<evidence type="ECO:0000313" key="1">
    <source>
        <dbReference type="EMBL" id="KAG5212935.1"/>
    </source>
</evidence>
<dbReference type="EMBL" id="JAEMGP010000002">
    <property type="protein sequence ID" value="KAG5212935.1"/>
    <property type="molecule type" value="Genomic_DNA"/>
</dbReference>
<gene>
    <name evidence="1" type="ORF">JEQ12_008721</name>
</gene>
<dbReference type="PANTHER" id="PTHR46291">
    <property type="entry name" value="C2 DOMAIN-CONTAINING PROTEIN"/>
    <property type="match status" value="1"/>
</dbReference>
<dbReference type="SUPFAM" id="SSF49562">
    <property type="entry name" value="C2 domain (Calcium/lipid-binding domain, CaLB)"/>
    <property type="match status" value="1"/>
</dbReference>
<sequence length="137" mass="15344">MQPKVNNFFLFLRKGPFDWQSDACNICCCVGLCLVPGKLQKQCSTNVKNCRLPVFSEDFFDGLGPVSVRKLAFRIKVVNKGSSLKRHTLLGKKELPLTSTTALLVEAPLPSGSCREALMLRLLLGVSWVILFYRGYF</sequence>
<dbReference type="InterPro" id="IPR035892">
    <property type="entry name" value="C2_domain_sf"/>
</dbReference>
<proteinExistence type="predicted"/>
<accession>A0A836AC71</accession>
<organism evidence="1 2">
    <name type="scientific">Ovis aries</name>
    <name type="common">Sheep</name>
    <dbReference type="NCBI Taxonomy" id="9940"/>
    <lineage>
        <taxon>Eukaryota</taxon>
        <taxon>Metazoa</taxon>
        <taxon>Chordata</taxon>
        <taxon>Craniata</taxon>
        <taxon>Vertebrata</taxon>
        <taxon>Euteleostomi</taxon>
        <taxon>Mammalia</taxon>
        <taxon>Eutheria</taxon>
        <taxon>Laurasiatheria</taxon>
        <taxon>Artiodactyla</taxon>
        <taxon>Ruminantia</taxon>
        <taxon>Pecora</taxon>
        <taxon>Bovidae</taxon>
        <taxon>Caprinae</taxon>
        <taxon>Ovis</taxon>
    </lineage>
</organism>
<comment type="caution">
    <text evidence="1">The sequence shown here is derived from an EMBL/GenBank/DDBJ whole genome shotgun (WGS) entry which is preliminary data.</text>
</comment>
<dbReference type="Proteomes" id="UP000664991">
    <property type="component" value="Unassembled WGS sequence"/>
</dbReference>
<dbReference type="PANTHER" id="PTHR46291:SF5">
    <property type="entry name" value="C2 CALCIUM-DEPENDENT DOMAIN-CONTAINING PROTEIN 4C"/>
    <property type="match status" value="1"/>
</dbReference>
<evidence type="ECO:0000313" key="2">
    <source>
        <dbReference type="Proteomes" id="UP000664991"/>
    </source>
</evidence>
<reference evidence="1 2" key="1">
    <citation type="submission" date="2020-12" db="EMBL/GenBank/DDBJ databases">
        <title>De novo assembly of Tibetan sheep genome.</title>
        <authorList>
            <person name="Li X."/>
        </authorList>
    </citation>
    <scope>NUCLEOTIDE SEQUENCE [LARGE SCALE GENOMIC DNA]</scope>
    <source>
        <tissue evidence="1">Heart</tissue>
    </source>
</reference>
<evidence type="ECO:0008006" key="3">
    <source>
        <dbReference type="Google" id="ProtNLM"/>
    </source>
</evidence>
<dbReference type="InterPro" id="IPR043549">
    <property type="entry name" value="C2C4C/C2C4D"/>
</dbReference>
<dbReference type="AlphaFoldDB" id="A0A836AC71"/>
<protein>
    <recommendedName>
        <fullName evidence="3">C2 domain-containing protein</fullName>
    </recommendedName>
</protein>
<name>A0A836AC71_SHEEP</name>